<evidence type="ECO:0000313" key="3">
    <source>
        <dbReference type="Proteomes" id="UP000692954"/>
    </source>
</evidence>
<dbReference type="Pfam" id="PF13921">
    <property type="entry name" value="Myb_DNA-bind_6"/>
    <property type="match status" value="1"/>
</dbReference>
<feature type="domain" description="Myb-like" evidence="1">
    <location>
        <begin position="5"/>
        <end position="61"/>
    </location>
</feature>
<gene>
    <name evidence="2" type="ORF">PSON_ATCC_30995.1.T0650099</name>
</gene>
<dbReference type="InterPro" id="IPR001005">
    <property type="entry name" value="SANT/Myb"/>
</dbReference>
<protein>
    <recommendedName>
        <fullName evidence="1">Myb-like domain-containing protein</fullName>
    </recommendedName>
</protein>
<dbReference type="OrthoDB" id="288189at2759"/>
<evidence type="ECO:0000313" key="2">
    <source>
        <dbReference type="EMBL" id="CAD8095807.1"/>
    </source>
</evidence>
<comment type="caution">
    <text evidence="2">The sequence shown here is derived from an EMBL/GenBank/DDBJ whole genome shotgun (WGS) entry which is preliminary data.</text>
</comment>
<dbReference type="SMART" id="SM00717">
    <property type="entry name" value="SANT"/>
    <property type="match status" value="1"/>
</dbReference>
<sequence length="293" mass="35168">MDIELQQLDKVKWNSQEDDLLLKLQKHFQNDFQQISSQMNKIFFYNKMTPGLCEYRWKYYIDSNINRSEFNQAEEHSMFQQMKKNDLYTNQFWFELSDQFQKRPPSVLKVCTMKFIIKYLIALSESYVQNKAVKKRYLARIKQFNIDIMITFFRLGKEKLKRTGPPTLLGQGIDQCTQLLLYIEQMISTRGQMSKYDDQSEQASIKYHSMMECLIFIDTIFRIFHKISPYNQGEQAERDKMETLLLTKKSTLSLHDDRGYEDQAFEQLNKEDVRLIYNSEALQTFQQYFSTNE</sequence>
<dbReference type="AlphaFoldDB" id="A0A8S1NQY9"/>
<accession>A0A8S1NQY9</accession>
<dbReference type="Proteomes" id="UP000692954">
    <property type="component" value="Unassembled WGS sequence"/>
</dbReference>
<evidence type="ECO:0000259" key="1">
    <source>
        <dbReference type="PROSITE" id="PS50090"/>
    </source>
</evidence>
<organism evidence="2 3">
    <name type="scientific">Paramecium sonneborni</name>
    <dbReference type="NCBI Taxonomy" id="65129"/>
    <lineage>
        <taxon>Eukaryota</taxon>
        <taxon>Sar</taxon>
        <taxon>Alveolata</taxon>
        <taxon>Ciliophora</taxon>
        <taxon>Intramacronucleata</taxon>
        <taxon>Oligohymenophorea</taxon>
        <taxon>Peniculida</taxon>
        <taxon>Parameciidae</taxon>
        <taxon>Paramecium</taxon>
    </lineage>
</organism>
<keyword evidence="3" id="KW-1185">Reference proteome</keyword>
<name>A0A8S1NQY9_9CILI</name>
<dbReference type="EMBL" id="CAJJDN010000065">
    <property type="protein sequence ID" value="CAD8095807.1"/>
    <property type="molecule type" value="Genomic_DNA"/>
</dbReference>
<dbReference type="PROSITE" id="PS50090">
    <property type="entry name" value="MYB_LIKE"/>
    <property type="match status" value="1"/>
</dbReference>
<reference evidence="2" key="1">
    <citation type="submission" date="2021-01" db="EMBL/GenBank/DDBJ databases">
        <authorList>
            <consortium name="Genoscope - CEA"/>
            <person name="William W."/>
        </authorList>
    </citation>
    <scope>NUCLEOTIDE SEQUENCE</scope>
</reference>
<proteinExistence type="predicted"/>